<gene>
    <name evidence="2" type="ORF">DXA27_19340</name>
</gene>
<protein>
    <recommendedName>
        <fullName evidence="1">Polysaccharide pyruvyl transferase domain-containing protein</fullName>
    </recommendedName>
</protein>
<dbReference type="Proteomes" id="UP000284614">
    <property type="component" value="Unassembled WGS sequence"/>
</dbReference>
<proteinExistence type="predicted"/>
<sequence>METTYKEKFKKSLFPLITNDYILLDLPYFTNVGDVLIWQSTLDLLKDINHKCIYSSSIETYQKQSLPQECIIIFMGGGNWGDLWIRHHNFRRQVLNNYPQNPIIQLPQSVCFKNPTYLQEDIKIFSKHKGDITICLRDENSYNFVSKMYDNVKTLLLPDLVLIFNTNKYTTPQKGKGILFNKRCDSEAITYTNYKIPPEAVVKDWPTIENLPITIKIYNRIIPYIKKIDYLLKTNAYCSITDYLYKKHFKNLIIRSGISFVNKYQTIYSTRLHVAILATLLGKKVYAIDNSYGKIKGVYNLWMKNIVNIKMM</sequence>
<evidence type="ECO:0000313" key="3">
    <source>
        <dbReference type="Proteomes" id="UP000284614"/>
    </source>
</evidence>
<evidence type="ECO:0000259" key="1">
    <source>
        <dbReference type="Pfam" id="PF04230"/>
    </source>
</evidence>
<feature type="domain" description="Polysaccharide pyruvyl transferase" evidence="1">
    <location>
        <begin position="31"/>
        <end position="292"/>
    </location>
</feature>
<comment type="caution">
    <text evidence="2">The sequence shown here is derived from an EMBL/GenBank/DDBJ whole genome shotgun (WGS) entry which is preliminary data.</text>
</comment>
<name>A0A413JUA2_BACFG</name>
<dbReference type="RefSeq" id="WP_005820721.1">
    <property type="nucleotide sequence ID" value="NZ_JAGJHU010000006.1"/>
</dbReference>
<evidence type="ECO:0000313" key="2">
    <source>
        <dbReference type="EMBL" id="RGY65584.1"/>
    </source>
</evidence>
<reference evidence="2 3" key="1">
    <citation type="submission" date="2018-08" db="EMBL/GenBank/DDBJ databases">
        <title>A genome reference for cultivated species of the human gut microbiota.</title>
        <authorList>
            <person name="Zou Y."/>
            <person name="Xue W."/>
            <person name="Luo G."/>
        </authorList>
    </citation>
    <scope>NUCLEOTIDE SEQUENCE [LARGE SCALE GENOMIC DNA]</scope>
    <source>
        <strain evidence="2 3">OF01-1</strain>
    </source>
</reference>
<dbReference type="InterPro" id="IPR007345">
    <property type="entry name" value="Polysacch_pyruvyl_Trfase"/>
</dbReference>
<dbReference type="AlphaFoldDB" id="A0A413JUA2"/>
<accession>A0A413JUA2</accession>
<dbReference type="Pfam" id="PF04230">
    <property type="entry name" value="PS_pyruv_trans"/>
    <property type="match status" value="1"/>
</dbReference>
<dbReference type="EMBL" id="QSDG01000022">
    <property type="protein sequence ID" value="RGY65584.1"/>
    <property type="molecule type" value="Genomic_DNA"/>
</dbReference>
<organism evidence="2 3">
    <name type="scientific">Bacteroides fragilis</name>
    <dbReference type="NCBI Taxonomy" id="817"/>
    <lineage>
        <taxon>Bacteria</taxon>
        <taxon>Pseudomonadati</taxon>
        <taxon>Bacteroidota</taxon>
        <taxon>Bacteroidia</taxon>
        <taxon>Bacteroidales</taxon>
        <taxon>Bacteroidaceae</taxon>
        <taxon>Bacteroides</taxon>
    </lineage>
</organism>